<dbReference type="EMBL" id="VSRR010002668">
    <property type="protein sequence ID" value="MPC32654.1"/>
    <property type="molecule type" value="Genomic_DNA"/>
</dbReference>
<keyword evidence="2" id="KW-1185">Reference proteome</keyword>
<dbReference type="AlphaFoldDB" id="A0A5B7EJF1"/>
<reference evidence="1 2" key="1">
    <citation type="submission" date="2019-05" db="EMBL/GenBank/DDBJ databases">
        <title>Another draft genome of Portunus trituberculatus and its Hox gene families provides insights of decapod evolution.</title>
        <authorList>
            <person name="Jeong J.-H."/>
            <person name="Song I."/>
            <person name="Kim S."/>
            <person name="Choi T."/>
            <person name="Kim D."/>
            <person name="Ryu S."/>
            <person name="Kim W."/>
        </authorList>
    </citation>
    <scope>NUCLEOTIDE SEQUENCE [LARGE SCALE GENOMIC DNA]</scope>
    <source>
        <tissue evidence="1">Muscle</tissue>
    </source>
</reference>
<name>A0A5B7EJF1_PORTR</name>
<sequence>MLALNAEGAPNTTYAVDCPADVVVKEGQIRYVFTEDKQYHFIGSKIVRYVKPGSDIESVHFVVVGSDGTNHTAWFPVDGCFNNDEWWDFTVMTWLHKYHFEFVLRFVSGECWKGCYFNTAPAGNYILSLVAHGTSRRNRCGEVFIGGRRSSSACRPYLFVWSAAMKPVSSNTT</sequence>
<accession>A0A5B7EJF1</accession>
<organism evidence="1 2">
    <name type="scientific">Portunus trituberculatus</name>
    <name type="common">Swimming crab</name>
    <name type="synonym">Neptunus trituberculatus</name>
    <dbReference type="NCBI Taxonomy" id="210409"/>
    <lineage>
        <taxon>Eukaryota</taxon>
        <taxon>Metazoa</taxon>
        <taxon>Ecdysozoa</taxon>
        <taxon>Arthropoda</taxon>
        <taxon>Crustacea</taxon>
        <taxon>Multicrustacea</taxon>
        <taxon>Malacostraca</taxon>
        <taxon>Eumalacostraca</taxon>
        <taxon>Eucarida</taxon>
        <taxon>Decapoda</taxon>
        <taxon>Pleocyemata</taxon>
        <taxon>Brachyura</taxon>
        <taxon>Eubrachyura</taxon>
        <taxon>Portunoidea</taxon>
        <taxon>Portunidae</taxon>
        <taxon>Portuninae</taxon>
        <taxon>Portunus</taxon>
    </lineage>
</organism>
<protein>
    <submittedName>
        <fullName evidence="1">Uncharacterized protein</fullName>
    </submittedName>
</protein>
<proteinExistence type="predicted"/>
<evidence type="ECO:0000313" key="2">
    <source>
        <dbReference type="Proteomes" id="UP000324222"/>
    </source>
</evidence>
<gene>
    <name evidence="1" type="ORF">E2C01_025978</name>
</gene>
<comment type="caution">
    <text evidence="1">The sequence shown here is derived from an EMBL/GenBank/DDBJ whole genome shotgun (WGS) entry which is preliminary data.</text>
</comment>
<evidence type="ECO:0000313" key="1">
    <source>
        <dbReference type="EMBL" id="MPC32654.1"/>
    </source>
</evidence>
<dbReference type="Proteomes" id="UP000324222">
    <property type="component" value="Unassembled WGS sequence"/>
</dbReference>